<dbReference type="CDD" id="cd01948">
    <property type="entry name" value="EAL"/>
    <property type="match status" value="1"/>
</dbReference>
<dbReference type="InterPro" id="IPR013656">
    <property type="entry name" value="PAS_4"/>
</dbReference>
<dbReference type="InterPro" id="IPR001610">
    <property type="entry name" value="PAC"/>
</dbReference>
<dbReference type="EMBL" id="CP028519">
    <property type="protein sequence ID" value="AVY94427.1"/>
    <property type="molecule type" value="Genomic_DNA"/>
</dbReference>
<protein>
    <submittedName>
        <fullName evidence="6">PAS domain S-box protein</fullName>
    </submittedName>
</protein>
<dbReference type="Pfam" id="PF08448">
    <property type="entry name" value="PAS_4"/>
    <property type="match status" value="2"/>
</dbReference>
<dbReference type="CDD" id="cd01949">
    <property type="entry name" value="GGDEF"/>
    <property type="match status" value="1"/>
</dbReference>
<evidence type="ECO:0000313" key="7">
    <source>
        <dbReference type="Proteomes" id="UP000244173"/>
    </source>
</evidence>
<feature type="domain" description="PAC" evidence="3">
    <location>
        <begin position="827"/>
        <end position="878"/>
    </location>
</feature>
<feature type="domain" description="PAC" evidence="3">
    <location>
        <begin position="432"/>
        <end position="485"/>
    </location>
</feature>
<dbReference type="GO" id="GO:0071732">
    <property type="term" value="P:cellular response to nitric oxide"/>
    <property type="evidence" value="ECO:0007669"/>
    <property type="project" value="UniProtKB-ARBA"/>
</dbReference>
<dbReference type="NCBIfam" id="TIGR00254">
    <property type="entry name" value="GGDEF"/>
    <property type="match status" value="1"/>
</dbReference>
<dbReference type="InterPro" id="IPR000014">
    <property type="entry name" value="PAS"/>
</dbReference>
<dbReference type="PROSITE" id="PS50112">
    <property type="entry name" value="PAS"/>
    <property type="match status" value="4"/>
</dbReference>
<dbReference type="STRING" id="1122240.GCA_000620105_00133"/>
<reference evidence="6 7" key="1">
    <citation type="submission" date="2018-04" db="EMBL/GenBank/DDBJ databases">
        <title>Denitrifier Microvirgula.</title>
        <authorList>
            <person name="Anderson E."/>
            <person name="Jang J."/>
            <person name="Ishii S."/>
        </authorList>
    </citation>
    <scope>NUCLEOTIDE SEQUENCE [LARGE SCALE GENOMIC DNA]</scope>
    <source>
        <strain evidence="6 7">BE2.4</strain>
    </source>
</reference>
<dbReference type="FunFam" id="3.30.70.270:FF:000001">
    <property type="entry name" value="Diguanylate cyclase domain protein"/>
    <property type="match status" value="1"/>
</dbReference>
<feature type="domain" description="PAS" evidence="2">
    <location>
        <begin position="875"/>
        <end position="920"/>
    </location>
</feature>
<dbReference type="Pfam" id="PF00563">
    <property type="entry name" value="EAL"/>
    <property type="match status" value="1"/>
</dbReference>
<feature type="domain" description="EAL" evidence="4">
    <location>
        <begin position="1172"/>
        <end position="1425"/>
    </location>
</feature>
<dbReference type="KEGG" id="maer:DAI18_10500"/>
<evidence type="ECO:0000259" key="4">
    <source>
        <dbReference type="PROSITE" id="PS50883"/>
    </source>
</evidence>
<dbReference type="Pfam" id="PF08447">
    <property type="entry name" value="PAS_3"/>
    <property type="match status" value="1"/>
</dbReference>
<feature type="domain" description="PAS" evidence="2">
    <location>
        <begin position="632"/>
        <end position="677"/>
    </location>
</feature>
<dbReference type="SMART" id="SM00052">
    <property type="entry name" value="EAL"/>
    <property type="match status" value="1"/>
</dbReference>
<gene>
    <name evidence="6" type="ORF">DAI18_10500</name>
</gene>
<dbReference type="InterPro" id="IPR052155">
    <property type="entry name" value="Biofilm_reg_signaling"/>
</dbReference>
<dbReference type="InterPro" id="IPR001633">
    <property type="entry name" value="EAL_dom"/>
</dbReference>
<dbReference type="SUPFAM" id="SSF55785">
    <property type="entry name" value="PYP-like sensor domain (PAS domain)"/>
    <property type="match status" value="6"/>
</dbReference>
<feature type="domain" description="PAS" evidence="2">
    <location>
        <begin position="352"/>
        <end position="388"/>
    </location>
</feature>
<dbReference type="InterPro" id="IPR000160">
    <property type="entry name" value="GGDEF_dom"/>
</dbReference>
<dbReference type="InterPro" id="IPR000700">
    <property type="entry name" value="PAS-assoc_C"/>
</dbReference>
<feature type="domain" description="PAC" evidence="3">
    <location>
        <begin position="582"/>
        <end position="635"/>
    </location>
</feature>
<dbReference type="PROSITE" id="PS50883">
    <property type="entry name" value="EAL"/>
    <property type="match status" value="1"/>
</dbReference>
<dbReference type="Pfam" id="PF00990">
    <property type="entry name" value="GGDEF"/>
    <property type="match status" value="1"/>
</dbReference>
<dbReference type="Gene3D" id="3.30.70.270">
    <property type="match status" value="1"/>
</dbReference>
<dbReference type="FunFam" id="3.20.20.450:FF:000001">
    <property type="entry name" value="Cyclic di-GMP phosphodiesterase yahA"/>
    <property type="match status" value="1"/>
</dbReference>
<dbReference type="SUPFAM" id="SSF141868">
    <property type="entry name" value="EAL domain-like"/>
    <property type="match status" value="1"/>
</dbReference>
<sequence length="1430" mass="157074">MFPGLFPPLTAGERQRRHECAARPWPAGIFSTLQGCLRRRMDEYTVQNVSSSGQESGPPRFLTQALDCIEHSAVIVDADHPGHPIVYCNPAFERLTGYSRHQVLGRNGRFLQYGDDDTVTRARLRDCLADGRPFRGVLKNVRADGSVFWNDLSVVAAEFGDGRYLLGMQKDVTERDTPAGDNGHALLDWVTGALSRLLHADGEQGVFTDLITHLVELTGSECGLIAHVCEGRPPRTLATGRYGPDCLASGCDSAVLPPCLRQLLLDGGENPRAPADGPCCESGVAGARRLIHVPLMHAGRQVGLLGLVTRHDGDELLVRERLRPVTAACAALIAVWCHDERLQRAERSLAVNEARYRAMVSALSEGLLLVDGGGRVLVGNQAAERILGQPGLAAGGMLLNDRRWRMVDEQGRALAPDDYPTERVLRGGQAVRNVVIGVLRDDGQPPCWVRTHVEPLHVEGAASVALIVSFVDITELKQREHELAEQDARWKAVFAATGDMVFDLTFPSGDAWRAALRSPDGDGLLTLALPGAYFSPSWLGMVGLDTMPADSYRDRGARVHPEDVAHVAHELGRHLRGETALYFAEYRLLRADGSVLPVLDRGQVYLRDEDGLPQRMHGVMIDLSPQKQAEETARRFRKVVEATSDGMAFIDRNDRIELANRTMRDWLGTDGAAVLGRPFSERARAMGLTLDLAAARARCQGGDSVRERCWVNHGGRGPRHVEISLEPYRDTLGRFDGMVCMLRDITDSERQAQLMAQTQHAARIGGWQLDPETLTLFWTPQTYRLLGLVSADEKVELSVALDFMTAESRGRVMSRLAELLRGESSGKSIDIQVLTAQGELRTLELISHRHDLAAGAIQLIGSVQDVTDERAAERELALSAQVFEHGREAVFITDPQGEIVRVNAAFCAITGYAAGQACGQPMTYRWQGAPALLTAQAAALAQSGHWQGEVSGLRASGEVHPEWCSIATARDASGRISHYIGMFVDISDLKAAEARALRLANYDHLTDLPSRPLLYERLNAALAQADRDGSLVGVLFCDLDRFKNINDTLGHSYGDGLLRVIAQRFSRQTRSSDVVCRYGGDEFVVVLTGMHSVNDLARLADQLRASVSAPVHVGDTDLMVTTSLGIAVYPHDGRDIDTLLRHADAALYHAKALGRNNYQFFTRAINERISEYLVIENGLRRALDRQEFELHYQPQIDMRSGKLIGVEALLRWKHPEQGLISPARFIPIAEETGLIVPIGDWVIHTACQAARAWQDDGLPPITFAVNLSARQFTAHVVDTIDRALALTGLAPCWLQVEATESVLMEDLRETEAVLSELKARGLSLSIDDFGTGYSSLAYLKRFPLDQIKIDRSFVQDIGVDDDNALIVNAIIGLGHSLGVQVLAEGVETESQWQFLRGQGCDEVQGFLISRPLPIMELAETVRHDGFRSEV</sequence>
<organism evidence="6 7">
    <name type="scientific">Microvirgula aerodenitrificans</name>
    <dbReference type="NCBI Taxonomy" id="57480"/>
    <lineage>
        <taxon>Bacteria</taxon>
        <taxon>Pseudomonadati</taxon>
        <taxon>Pseudomonadota</taxon>
        <taxon>Betaproteobacteria</taxon>
        <taxon>Neisseriales</taxon>
        <taxon>Aquaspirillaceae</taxon>
        <taxon>Microvirgula</taxon>
    </lineage>
</organism>
<dbReference type="InterPro" id="IPR035919">
    <property type="entry name" value="EAL_sf"/>
</dbReference>
<comment type="catalytic activity">
    <reaction evidence="1">
        <text>3',3'-c-di-GMP + H2O = 5'-phosphoguanylyl(3'-&gt;5')guanosine + H(+)</text>
        <dbReference type="Rhea" id="RHEA:24902"/>
        <dbReference type="ChEBI" id="CHEBI:15377"/>
        <dbReference type="ChEBI" id="CHEBI:15378"/>
        <dbReference type="ChEBI" id="CHEBI:58754"/>
        <dbReference type="ChEBI" id="CHEBI:58805"/>
        <dbReference type="EC" id="3.1.4.52"/>
    </reaction>
    <physiologicalReaction direction="left-to-right" evidence="1">
        <dbReference type="Rhea" id="RHEA:24903"/>
    </physiologicalReaction>
</comment>
<dbReference type="CDD" id="cd00130">
    <property type="entry name" value="PAS"/>
    <property type="match status" value="4"/>
</dbReference>
<dbReference type="InterPro" id="IPR043128">
    <property type="entry name" value="Rev_trsase/Diguanyl_cyclase"/>
</dbReference>
<evidence type="ECO:0000259" key="2">
    <source>
        <dbReference type="PROSITE" id="PS50112"/>
    </source>
</evidence>
<feature type="domain" description="PAC" evidence="3">
    <location>
        <begin position="946"/>
        <end position="998"/>
    </location>
</feature>
<dbReference type="PROSITE" id="PS50887">
    <property type="entry name" value="GGDEF"/>
    <property type="match status" value="1"/>
</dbReference>
<dbReference type="SUPFAM" id="SSF55073">
    <property type="entry name" value="Nucleotide cyclase"/>
    <property type="match status" value="1"/>
</dbReference>
<feature type="domain" description="GGDEF" evidence="5">
    <location>
        <begin position="1030"/>
        <end position="1163"/>
    </location>
</feature>
<evidence type="ECO:0000259" key="3">
    <source>
        <dbReference type="PROSITE" id="PS50113"/>
    </source>
</evidence>
<name>A0A2S0PAX1_9NEIS</name>
<dbReference type="Pfam" id="PF13426">
    <property type="entry name" value="PAS_9"/>
    <property type="match status" value="2"/>
</dbReference>
<dbReference type="PROSITE" id="PS50113">
    <property type="entry name" value="PAC"/>
    <property type="match status" value="4"/>
</dbReference>
<accession>A0A2S0PAX1</accession>
<evidence type="ECO:0000313" key="6">
    <source>
        <dbReference type="EMBL" id="AVY94427.1"/>
    </source>
</evidence>
<dbReference type="GO" id="GO:0071111">
    <property type="term" value="F:cyclic-guanylate-specific phosphodiesterase activity"/>
    <property type="evidence" value="ECO:0007669"/>
    <property type="project" value="UniProtKB-EC"/>
</dbReference>
<dbReference type="SMART" id="SM00267">
    <property type="entry name" value="GGDEF"/>
    <property type="match status" value="1"/>
</dbReference>
<proteinExistence type="predicted"/>
<dbReference type="NCBIfam" id="TIGR00229">
    <property type="entry name" value="sensory_box"/>
    <property type="match status" value="5"/>
</dbReference>
<dbReference type="PANTHER" id="PTHR44757">
    <property type="entry name" value="DIGUANYLATE CYCLASE DGCP"/>
    <property type="match status" value="1"/>
</dbReference>
<dbReference type="InterPro" id="IPR035965">
    <property type="entry name" value="PAS-like_dom_sf"/>
</dbReference>
<dbReference type="SMART" id="SM00091">
    <property type="entry name" value="PAS"/>
    <property type="match status" value="5"/>
</dbReference>
<keyword evidence="7" id="KW-1185">Reference proteome</keyword>
<evidence type="ECO:0000259" key="5">
    <source>
        <dbReference type="PROSITE" id="PS50887"/>
    </source>
</evidence>
<dbReference type="InterPro" id="IPR013655">
    <property type="entry name" value="PAS_fold_3"/>
</dbReference>
<dbReference type="SMART" id="SM00086">
    <property type="entry name" value="PAC"/>
    <property type="match status" value="6"/>
</dbReference>
<evidence type="ECO:0000256" key="1">
    <source>
        <dbReference type="ARBA" id="ARBA00051114"/>
    </source>
</evidence>
<dbReference type="Gene3D" id="3.20.20.450">
    <property type="entry name" value="EAL domain"/>
    <property type="match status" value="1"/>
</dbReference>
<dbReference type="Proteomes" id="UP000244173">
    <property type="component" value="Chromosome"/>
</dbReference>
<feature type="domain" description="PAS" evidence="2">
    <location>
        <begin position="58"/>
        <end position="131"/>
    </location>
</feature>
<dbReference type="Gene3D" id="3.30.450.20">
    <property type="entry name" value="PAS domain"/>
    <property type="match status" value="6"/>
</dbReference>
<dbReference type="InterPro" id="IPR029787">
    <property type="entry name" value="Nucleotide_cyclase"/>
</dbReference>
<dbReference type="PANTHER" id="PTHR44757:SF2">
    <property type="entry name" value="BIOFILM ARCHITECTURE MAINTENANCE PROTEIN MBAA"/>
    <property type="match status" value="1"/>
</dbReference>